<dbReference type="EMBL" id="CM007383">
    <property type="protein sequence ID" value="ONK75472.1"/>
    <property type="molecule type" value="Genomic_DNA"/>
</dbReference>
<organism evidence="3 4">
    <name type="scientific">Asparagus officinalis</name>
    <name type="common">Garden asparagus</name>
    <dbReference type="NCBI Taxonomy" id="4686"/>
    <lineage>
        <taxon>Eukaryota</taxon>
        <taxon>Viridiplantae</taxon>
        <taxon>Streptophyta</taxon>
        <taxon>Embryophyta</taxon>
        <taxon>Tracheophyta</taxon>
        <taxon>Spermatophyta</taxon>
        <taxon>Magnoliopsida</taxon>
        <taxon>Liliopsida</taxon>
        <taxon>Asparagales</taxon>
        <taxon>Asparagaceae</taxon>
        <taxon>Asparagoideae</taxon>
        <taxon>Asparagus</taxon>
    </lineage>
</organism>
<name>A0A5P1FBC3_ASPOF</name>
<dbReference type="AlphaFoldDB" id="A0A5P1FBC3"/>
<dbReference type="InterPro" id="IPR051504">
    <property type="entry name" value="Plant_metabolite_acyltrans"/>
</dbReference>
<sequence>MGKGCWMFMDMWAASCRGEDAVSLPVHDRAVIVHEGGEEIARRFVKALAPEIPKMPAHPLPIEHRLRLQRRTFILSSSAVQSLKDRILSQSNGSHSPSTFTAISAHAWVSIAKTIASAAVDVTNLIFLADCRSRLNPPLPDSYAGNCVGPCYATAMWHALLGPQGLLLAQAEVARAVQERAKDPLRGCENWVEEFMGVAESGRVVVSGSPRFRVYETDFGWGELGRVELVSMNKDMEVVLVGGREPGSVQVSIVLDPGQMRLFAEVFLDGLEV</sequence>
<protein>
    <submittedName>
        <fullName evidence="3">Uncharacterized protein</fullName>
    </submittedName>
</protein>
<dbReference type="Gene3D" id="3.30.559.10">
    <property type="entry name" value="Chloramphenicol acetyltransferase-like domain"/>
    <property type="match status" value="2"/>
</dbReference>
<dbReference type="Gramene" id="ONK75472">
    <property type="protein sequence ID" value="ONK75472"/>
    <property type="gene ID" value="A4U43_C03F17220"/>
</dbReference>
<dbReference type="Proteomes" id="UP000243459">
    <property type="component" value="Chromosome 3"/>
</dbReference>
<proteinExistence type="predicted"/>
<keyword evidence="4" id="KW-1185">Reference proteome</keyword>
<dbReference type="PANTHER" id="PTHR31625">
    <property type="match status" value="1"/>
</dbReference>
<dbReference type="Pfam" id="PF02458">
    <property type="entry name" value="Transferase"/>
    <property type="match status" value="1"/>
</dbReference>
<evidence type="ECO:0000313" key="3">
    <source>
        <dbReference type="EMBL" id="ONK75472.1"/>
    </source>
</evidence>
<dbReference type="InterPro" id="IPR023213">
    <property type="entry name" value="CAT-like_dom_sf"/>
</dbReference>
<reference evidence="4" key="1">
    <citation type="journal article" date="2017" name="Nat. Commun.">
        <title>The asparagus genome sheds light on the origin and evolution of a young Y chromosome.</title>
        <authorList>
            <person name="Harkess A."/>
            <person name="Zhou J."/>
            <person name="Xu C."/>
            <person name="Bowers J.E."/>
            <person name="Van der Hulst R."/>
            <person name="Ayyampalayam S."/>
            <person name="Mercati F."/>
            <person name="Riccardi P."/>
            <person name="McKain M.R."/>
            <person name="Kakrana A."/>
            <person name="Tang H."/>
            <person name="Ray J."/>
            <person name="Groenendijk J."/>
            <person name="Arikit S."/>
            <person name="Mathioni S.M."/>
            <person name="Nakano M."/>
            <person name="Shan H."/>
            <person name="Telgmann-Rauber A."/>
            <person name="Kanno A."/>
            <person name="Yue Z."/>
            <person name="Chen H."/>
            <person name="Li W."/>
            <person name="Chen Y."/>
            <person name="Xu X."/>
            <person name="Zhang Y."/>
            <person name="Luo S."/>
            <person name="Chen H."/>
            <person name="Gao J."/>
            <person name="Mao Z."/>
            <person name="Pires J.C."/>
            <person name="Luo M."/>
            <person name="Kudrna D."/>
            <person name="Wing R.A."/>
            <person name="Meyers B.C."/>
            <person name="Yi K."/>
            <person name="Kong H."/>
            <person name="Lavrijsen P."/>
            <person name="Sunseri F."/>
            <person name="Falavigna A."/>
            <person name="Ye Y."/>
            <person name="Leebens-Mack J.H."/>
            <person name="Chen G."/>
        </authorList>
    </citation>
    <scope>NUCLEOTIDE SEQUENCE [LARGE SCALE GENOMIC DNA]</scope>
    <source>
        <strain evidence="4">cv. DH0086</strain>
    </source>
</reference>
<keyword evidence="2" id="KW-0012">Acyltransferase</keyword>
<gene>
    <name evidence="3" type="ORF">A4U43_C03F17220</name>
</gene>
<evidence type="ECO:0000256" key="1">
    <source>
        <dbReference type="ARBA" id="ARBA00022679"/>
    </source>
</evidence>
<dbReference type="OMA" id="CENWVEE"/>
<evidence type="ECO:0000313" key="4">
    <source>
        <dbReference type="Proteomes" id="UP000243459"/>
    </source>
</evidence>
<accession>A0A5P1FBC3</accession>
<dbReference type="GO" id="GO:0016747">
    <property type="term" value="F:acyltransferase activity, transferring groups other than amino-acyl groups"/>
    <property type="evidence" value="ECO:0007669"/>
    <property type="project" value="UniProtKB-ARBA"/>
</dbReference>
<evidence type="ECO:0000256" key="2">
    <source>
        <dbReference type="ARBA" id="ARBA00023315"/>
    </source>
</evidence>
<keyword evidence="1" id="KW-0808">Transferase</keyword>